<dbReference type="EMBL" id="CP019239">
    <property type="protein sequence ID" value="APW42605.1"/>
    <property type="molecule type" value="Genomic_DNA"/>
</dbReference>
<keyword evidence="1" id="KW-0175">Coiled coil</keyword>
<name>A0A1P8K9D4_9BURK</name>
<dbReference type="STRING" id="1484693.RS694_08725"/>
<reference evidence="2 3" key="1">
    <citation type="submission" date="2017-01" db="EMBL/GenBank/DDBJ databases">
        <authorList>
            <person name="Mah S.A."/>
            <person name="Swanson W.J."/>
            <person name="Moy G.W."/>
            <person name="Vacquier V.D."/>
        </authorList>
    </citation>
    <scope>NUCLEOTIDE SEQUENCE [LARGE SCALE GENOMIC DNA]</scope>
    <source>
        <strain evidence="2 3">DSM 22694</strain>
    </source>
</reference>
<proteinExistence type="predicted"/>
<evidence type="ECO:0000256" key="1">
    <source>
        <dbReference type="SAM" id="Coils"/>
    </source>
</evidence>
<keyword evidence="3" id="KW-1185">Reference proteome</keyword>
<sequence length="351" mass="39001">MLNRDQNQEVGNGATAIQATGNVTVVNVGVSSSEARQIALDVAKATFYELTGVAKDIASVRAEEITDQVIRKLEKDFPAGLQKAKDPDFQFALNTVQKEYVRSGDKDLGDLLVDLLVDRSKQDQRDILQIVLNESLATAPKLTETHLAALAVIFLFKYTQNQKIGNHDILGAYLDDHLLPFVSKISKNYAGYQHLEFSGCGSIGVGEHSLEAIFGNIYQGQFCKGFDQSEVANRAISVGIDPRFFIHCINDRTKLQINANSKEDLEKRLEAQVVSVEDRAHILALFDFGKMSHLEIKEKLVSIRPYMADVFEVWKDSPMKNFKLTSVGMAIGHANIKRLIGEFASLAIWIN</sequence>
<dbReference type="InterPro" id="IPR053773">
    <property type="entry name" value="Vpar_1526-like"/>
</dbReference>
<gene>
    <name evidence="2" type="ORF">RS694_08725</name>
</gene>
<evidence type="ECO:0000313" key="3">
    <source>
        <dbReference type="Proteomes" id="UP000186110"/>
    </source>
</evidence>
<dbReference type="Proteomes" id="UP000186110">
    <property type="component" value="Chromosome"/>
</dbReference>
<dbReference type="NCBIfam" id="NF045477">
    <property type="entry name" value="LPO_1073_dom"/>
    <property type="match status" value="1"/>
</dbReference>
<evidence type="ECO:0000313" key="2">
    <source>
        <dbReference type="EMBL" id="APW42605.1"/>
    </source>
</evidence>
<dbReference type="RefSeq" id="WP_029708840.1">
    <property type="nucleotide sequence ID" value="NZ_CP019239.1"/>
</dbReference>
<protein>
    <submittedName>
        <fullName evidence="2">Uncharacterized protein</fullName>
    </submittedName>
</protein>
<dbReference type="AlphaFoldDB" id="A0A1P8K9D4"/>
<dbReference type="KEGG" id="rsb:RS694_08725"/>
<feature type="coiled-coil region" evidence="1">
    <location>
        <begin position="252"/>
        <end position="279"/>
    </location>
</feature>
<accession>A0A1P8K9D4</accession>
<organism evidence="2 3">
    <name type="scientific">Rhodoferax saidenbachensis</name>
    <dbReference type="NCBI Taxonomy" id="1484693"/>
    <lineage>
        <taxon>Bacteria</taxon>
        <taxon>Pseudomonadati</taxon>
        <taxon>Pseudomonadota</taxon>
        <taxon>Betaproteobacteria</taxon>
        <taxon>Burkholderiales</taxon>
        <taxon>Comamonadaceae</taxon>
        <taxon>Rhodoferax</taxon>
    </lineage>
</organism>